<proteinExistence type="inferred from homology"/>
<feature type="signal peptide" evidence="6">
    <location>
        <begin position="1"/>
        <end position="30"/>
    </location>
</feature>
<keyword evidence="4" id="KW-0949">S-adenosyl-L-methionine</keyword>
<dbReference type="InterPro" id="IPR029028">
    <property type="entry name" value="Alpha/beta_knot_MTases"/>
</dbReference>
<evidence type="ECO:0000256" key="4">
    <source>
        <dbReference type="ARBA" id="ARBA00022691"/>
    </source>
</evidence>
<dbReference type="HAMAP" id="MF_00587">
    <property type="entry name" value="tRNA_methyltr_TrmY"/>
    <property type="match status" value="1"/>
</dbReference>
<dbReference type="AlphaFoldDB" id="A0A7S4R7K0"/>
<evidence type="ECO:0000256" key="6">
    <source>
        <dbReference type="SAM" id="SignalP"/>
    </source>
</evidence>
<keyword evidence="3" id="KW-0808">Transferase</keyword>
<dbReference type="EMBL" id="HBNS01017785">
    <property type="protein sequence ID" value="CAE4605876.1"/>
    <property type="molecule type" value="Transcribed_RNA"/>
</dbReference>
<reference evidence="7" key="1">
    <citation type="submission" date="2021-01" db="EMBL/GenBank/DDBJ databases">
        <authorList>
            <person name="Corre E."/>
            <person name="Pelletier E."/>
            <person name="Niang G."/>
            <person name="Scheremetjew M."/>
            <person name="Finn R."/>
            <person name="Kale V."/>
            <person name="Holt S."/>
            <person name="Cochrane G."/>
            <person name="Meng A."/>
            <person name="Brown T."/>
            <person name="Cohen L."/>
        </authorList>
    </citation>
    <scope>NUCLEOTIDE SEQUENCE</scope>
    <source>
        <strain evidence="7">GSO104</strain>
    </source>
</reference>
<keyword evidence="6" id="KW-0732">Signal</keyword>
<evidence type="ECO:0000313" key="7">
    <source>
        <dbReference type="EMBL" id="CAE4605876.1"/>
    </source>
</evidence>
<dbReference type="PANTHER" id="PTHR40703:SF1">
    <property type="entry name" value="TRNA (PSEUDOURIDINE(54)-N(1))-METHYLTRANSFERASE"/>
    <property type="match status" value="1"/>
</dbReference>
<dbReference type="SUPFAM" id="SSF75217">
    <property type="entry name" value="alpha/beta knot"/>
    <property type="match status" value="1"/>
</dbReference>
<keyword evidence="2" id="KW-0489">Methyltransferase</keyword>
<dbReference type="Pfam" id="PF04013">
    <property type="entry name" value="Methyltrn_RNA_2"/>
    <property type="match status" value="2"/>
</dbReference>
<dbReference type="GO" id="GO:0030488">
    <property type="term" value="P:tRNA methylation"/>
    <property type="evidence" value="ECO:0007669"/>
    <property type="project" value="TreeGrafter"/>
</dbReference>
<evidence type="ECO:0000256" key="1">
    <source>
        <dbReference type="ARBA" id="ARBA00022490"/>
    </source>
</evidence>
<gene>
    <name evidence="7" type="ORF">DBRI00130_LOCUS14216</name>
</gene>
<dbReference type="InterPro" id="IPR029026">
    <property type="entry name" value="tRNA_m1G_MTases_N"/>
</dbReference>
<dbReference type="InterPro" id="IPR007158">
    <property type="entry name" value="TrmY"/>
</dbReference>
<evidence type="ECO:0000256" key="3">
    <source>
        <dbReference type="ARBA" id="ARBA00022679"/>
    </source>
</evidence>
<keyword evidence="1" id="KW-0963">Cytoplasm</keyword>
<evidence type="ECO:0000256" key="5">
    <source>
        <dbReference type="SAM" id="MobiDB-lite"/>
    </source>
</evidence>
<evidence type="ECO:0000256" key="2">
    <source>
        <dbReference type="ARBA" id="ARBA00022603"/>
    </source>
</evidence>
<dbReference type="GO" id="GO:0008757">
    <property type="term" value="F:S-adenosylmethionine-dependent methyltransferase activity"/>
    <property type="evidence" value="ECO:0007669"/>
    <property type="project" value="TreeGrafter"/>
</dbReference>
<feature type="chain" id="PRO_5030625661" evidence="6">
    <location>
        <begin position="31"/>
        <end position="308"/>
    </location>
</feature>
<feature type="region of interest" description="Disordered" evidence="5">
    <location>
        <begin position="135"/>
        <end position="177"/>
    </location>
</feature>
<protein>
    <submittedName>
        <fullName evidence="7">Uncharacterized protein</fullName>
    </submittedName>
</protein>
<name>A0A7S4R7K0_9STRA</name>
<dbReference type="PANTHER" id="PTHR40703">
    <property type="entry name" value="TRNA (PSEUDOURIDINE(54)-N(1))-METHYLTRANSFERASE"/>
    <property type="match status" value="1"/>
</dbReference>
<organism evidence="7">
    <name type="scientific">Ditylum brightwellii</name>
    <dbReference type="NCBI Taxonomy" id="49249"/>
    <lineage>
        <taxon>Eukaryota</taxon>
        <taxon>Sar</taxon>
        <taxon>Stramenopiles</taxon>
        <taxon>Ochrophyta</taxon>
        <taxon>Bacillariophyta</taxon>
        <taxon>Mediophyceae</taxon>
        <taxon>Lithodesmiophycidae</taxon>
        <taxon>Lithodesmiales</taxon>
        <taxon>Lithodesmiaceae</taxon>
        <taxon>Ditylum</taxon>
    </lineage>
</organism>
<dbReference type="Gene3D" id="3.40.1280.10">
    <property type="match status" value="1"/>
</dbReference>
<accession>A0A7S4R7K0</accession>
<dbReference type="GO" id="GO:0008175">
    <property type="term" value="F:tRNA methyltransferase activity"/>
    <property type="evidence" value="ECO:0007669"/>
    <property type="project" value="InterPro"/>
</dbReference>
<sequence>MPSITTTTLSFLWFLFLVPTFSFAPTPTRAIVTKTKPLLAHRNVIVLSHNVSETVADGRFDVNTLLTGRVDVLARCVNAALWVSHGIRRDTTIFLMLFPQNLTVEIRGEDVKGLNPDERTMALYLQRTLLVGSSADRKRSHANSTVTEKKDSDRPLIVNPHKPGSRSKSEKKALRTERKAREAMLRRIRKSTNETTFPQGFALHRDDSLIERMASLEKEGALLSSILMFEESGDTLWDVMEGEDFQQRRDEGGTTTLILGDQIGYAPCDNEYLAGQATVTRVSLGPLSLLTSQCIAITHHYLDRQGDR</sequence>
<feature type="compositionally biased region" description="Basic and acidic residues" evidence="5">
    <location>
        <begin position="167"/>
        <end position="177"/>
    </location>
</feature>